<dbReference type="EMBL" id="BQNB010012118">
    <property type="protein sequence ID" value="GJS99466.1"/>
    <property type="molecule type" value="Genomic_DNA"/>
</dbReference>
<sequence>MYTRFTKLIIDHFLSCNKNIPRRSDSDMHSEGQYLPFTKLTNTIKGTYIFRMEIPDTMIDDVFKKSAGYKYYRAKKAKSEKAKATEEPEEQHVSLVKRGRGKGYMRLGSKASRLESLKQAKQEVVGEGSSDAHNKFYEFKNISATDSEATQDSSLLELKINSIF</sequence>
<keyword evidence="2" id="KW-1185">Reference proteome</keyword>
<protein>
    <submittedName>
        <fullName evidence="1">Uncharacterized protein</fullName>
    </submittedName>
</protein>
<reference evidence="1" key="1">
    <citation type="journal article" date="2022" name="Int. J. Mol. Sci.">
        <title>Draft Genome of Tanacetum Coccineum: Genomic Comparison of Closely Related Tanacetum-Family Plants.</title>
        <authorList>
            <person name="Yamashiro T."/>
            <person name="Shiraishi A."/>
            <person name="Nakayama K."/>
            <person name="Satake H."/>
        </authorList>
    </citation>
    <scope>NUCLEOTIDE SEQUENCE</scope>
</reference>
<reference evidence="1" key="2">
    <citation type="submission" date="2022-01" db="EMBL/GenBank/DDBJ databases">
        <authorList>
            <person name="Yamashiro T."/>
            <person name="Shiraishi A."/>
            <person name="Satake H."/>
            <person name="Nakayama K."/>
        </authorList>
    </citation>
    <scope>NUCLEOTIDE SEQUENCE</scope>
</reference>
<name>A0ABQ5ACX8_9ASTR</name>
<proteinExistence type="predicted"/>
<dbReference type="Proteomes" id="UP001151760">
    <property type="component" value="Unassembled WGS sequence"/>
</dbReference>
<evidence type="ECO:0000313" key="1">
    <source>
        <dbReference type="EMBL" id="GJS99466.1"/>
    </source>
</evidence>
<accession>A0ABQ5ACX8</accession>
<evidence type="ECO:0000313" key="2">
    <source>
        <dbReference type="Proteomes" id="UP001151760"/>
    </source>
</evidence>
<organism evidence="1 2">
    <name type="scientific">Tanacetum coccineum</name>
    <dbReference type="NCBI Taxonomy" id="301880"/>
    <lineage>
        <taxon>Eukaryota</taxon>
        <taxon>Viridiplantae</taxon>
        <taxon>Streptophyta</taxon>
        <taxon>Embryophyta</taxon>
        <taxon>Tracheophyta</taxon>
        <taxon>Spermatophyta</taxon>
        <taxon>Magnoliopsida</taxon>
        <taxon>eudicotyledons</taxon>
        <taxon>Gunneridae</taxon>
        <taxon>Pentapetalae</taxon>
        <taxon>asterids</taxon>
        <taxon>campanulids</taxon>
        <taxon>Asterales</taxon>
        <taxon>Asteraceae</taxon>
        <taxon>Asteroideae</taxon>
        <taxon>Anthemideae</taxon>
        <taxon>Anthemidinae</taxon>
        <taxon>Tanacetum</taxon>
    </lineage>
</organism>
<gene>
    <name evidence="1" type="ORF">Tco_0820636</name>
</gene>
<comment type="caution">
    <text evidence="1">The sequence shown here is derived from an EMBL/GenBank/DDBJ whole genome shotgun (WGS) entry which is preliminary data.</text>
</comment>